<evidence type="ECO:0000259" key="8">
    <source>
        <dbReference type="PROSITE" id="PS50928"/>
    </source>
</evidence>
<accession>A0A0L0JDA2</accession>
<dbReference type="InterPro" id="IPR035906">
    <property type="entry name" value="MetI-like_sf"/>
</dbReference>
<dbReference type="GO" id="GO:0055085">
    <property type="term" value="P:transmembrane transport"/>
    <property type="evidence" value="ECO:0007669"/>
    <property type="project" value="InterPro"/>
</dbReference>
<keyword evidence="3" id="KW-1003">Cell membrane</keyword>
<dbReference type="InterPro" id="IPR050366">
    <property type="entry name" value="BP-dependent_transpt_permease"/>
</dbReference>
<dbReference type="OrthoDB" id="9812701at2"/>
<comment type="subcellular location">
    <subcellularLocation>
        <location evidence="1 7">Cell membrane</location>
        <topology evidence="1 7">Multi-pass membrane protein</topology>
    </subcellularLocation>
</comment>
<dbReference type="Gene3D" id="1.10.3720.10">
    <property type="entry name" value="MetI-like"/>
    <property type="match status" value="1"/>
</dbReference>
<gene>
    <name evidence="9" type="ORF">IQ63_44460</name>
</gene>
<evidence type="ECO:0000256" key="1">
    <source>
        <dbReference type="ARBA" id="ARBA00004651"/>
    </source>
</evidence>
<feature type="transmembrane region" description="Helical" evidence="7">
    <location>
        <begin position="203"/>
        <end position="234"/>
    </location>
</feature>
<name>A0A0L0JDA2_9ACTN</name>
<dbReference type="Proteomes" id="UP000037151">
    <property type="component" value="Unassembled WGS sequence"/>
</dbReference>
<feature type="transmembrane region" description="Helical" evidence="7">
    <location>
        <begin position="254"/>
        <end position="276"/>
    </location>
</feature>
<dbReference type="EMBL" id="JPPY01000259">
    <property type="protein sequence ID" value="KND23641.1"/>
    <property type="molecule type" value="Genomic_DNA"/>
</dbReference>
<dbReference type="PROSITE" id="PS50928">
    <property type="entry name" value="ABC_TM1"/>
    <property type="match status" value="1"/>
</dbReference>
<dbReference type="CDD" id="cd06261">
    <property type="entry name" value="TM_PBP2"/>
    <property type="match status" value="1"/>
</dbReference>
<keyword evidence="2 7" id="KW-0813">Transport</keyword>
<dbReference type="PATRIC" id="fig|42234.21.peg.9132"/>
<dbReference type="SUPFAM" id="SSF161098">
    <property type="entry name" value="MetI-like"/>
    <property type="match status" value="1"/>
</dbReference>
<reference evidence="10" key="1">
    <citation type="submission" date="2014-07" db="EMBL/GenBank/DDBJ databases">
        <title>Genome sequencing of plant-pathogenic Streptomyces species.</title>
        <authorList>
            <person name="Harrison J."/>
            <person name="Sapp M."/>
            <person name="Thwaites R."/>
            <person name="Studholme D.J."/>
        </authorList>
    </citation>
    <scope>NUCLEOTIDE SEQUENCE [LARGE SCALE GENOMIC DNA]</scope>
    <source>
        <strain evidence="10">NCPPB 4445</strain>
    </source>
</reference>
<evidence type="ECO:0000256" key="7">
    <source>
        <dbReference type="RuleBase" id="RU363032"/>
    </source>
</evidence>
<feature type="transmembrane region" description="Helical" evidence="7">
    <location>
        <begin position="30"/>
        <end position="47"/>
    </location>
</feature>
<evidence type="ECO:0000256" key="2">
    <source>
        <dbReference type="ARBA" id="ARBA00022448"/>
    </source>
</evidence>
<dbReference type="GO" id="GO:0005886">
    <property type="term" value="C:plasma membrane"/>
    <property type="evidence" value="ECO:0007669"/>
    <property type="project" value="UniProtKB-SubCell"/>
</dbReference>
<evidence type="ECO:0000256" key="4">
    <source>
        <dbReference type="ARBA" id="ARBA00022692"/>
    </source>
</evidence>
<organism evidence="9 10">
    <name type="scientific">Streptomyces acidiscabies</name>
    <dbReference type="NCBI Taxonomy" id="42234"/>
    <lineage>
        <taxon>Bacteria</taxon>
        <taxon>Bacillati</taxon>
        <taxon>Actinomycetota</taxon>
        <taxon>Actinomycetes</taxon>
        <taxon>Kitasatosporales</taxon>
        <taxon>Streptomycetaceae</taxon>
        <taxon>Streptomyces</taxon>
    </lineage>
</organism>
<comment type="similarity">
    <text evidence="7">Belongs to the binding-protein-dependent transport system permease family.</text>
</comment>
<evidence type="ECO:0000256" key="5">
    <source>
        <dbReference type="ARBA" id="ARBA00022989"/>
    </source>
</evidence>
<dbReference type="PANTHER" id="PTHR43386">
    <property type="entry name" value="OLIGOPEPTIDE TRANSPORT SYSTEM PERMEASE PROTEIN APPC"/>
    <property type="match status" value="1"/>
</dbReference>
<sequence length="293" mass="31094">MTTTYEKEREAVLPQARVRRVLGTPLRSPGVTLSVLVLAVVVGWALVPDWFTSRSPLTGVPAERFQAPSAHHVFGTDQLGRDIYARVVHGAALSLRATVAAVLIALGGGVVLGLVAGFFGRRTDAVVMRVVEVMMSVPPLLLSLTLVTALGVGTAQIAVAIGVTSVAAFTRVMRAEVLRVRAAPYVEAAILCGGRWWRVLPRYILPAAVGPVLALAALDFGLVVLAVSSLGFLGYGEPPPAPEWGALVADGRNYLATAWWLTTLPSLTVTGVVLAANRLSRVLEREEREGGHR</sequence>
<evidence type="ECO:0000256" key="3">
    <source>
        <dbReference type="ARBA" id="ARBA00022475"/>
    </source>
</evidence>
<evidence type="ECO:0000313" key="10">
    <source>
        <dbReference type="Proteomes" id="UP000037151"/>
    </source>
</evidence>
<keyword evidence="4 7" id="KW-0812">Transmembrane</keyword>
<feature type="transmembrane region" description="Helical" evidence="7">
    <location>
        <begin position="140"/>
        <end position="169"/>
    </location>
</feature>
<protein>
    <submittedName>
        <fullName evidence="9">Peptide ABC transporter permease</fullName>
    </submittedName>
</protein>
<keyword evidence="5 7" id="KW-1133">Transmembrane helix</keyword>
<dbReference type="AlphaFoldDB" id="A0A0L0JDA2"/>
<feature type="domain" description="ABC transmembrane type-1" evidence="8">
    <location>
        <begin position="91"/>
        <end position="280"/>
    </location>
</feature>
<dbReference type="InterPro" id="IPR000515">
    <property type="entry name" value="MetI-like"/>
</dbReference>
<evidence type="ECO:0000256" key="6">
    <source>
        <dbReference type="ARBA" id="ARBA00023136"/>
    </source>
</evidence>
<comment type="caution">
    <text evidence="9">The sequence shown here is derived from an EMBL/GenBank/DDBJ whole genome shotgun (WGS) entry which is preliminary data.</text>
</comment>
<proteinExistence type="inferred from homology"/>
<feature type="transmembrane region" description="Helical" evidence="7">
    <location>
        <begin position="99"/>
        <end position="120"/>
    </location>
</feature>
<dbReference type="PANTHER" id="PTHR43386:SF25">
    <property type="entry name" value="PEPTIDE ABC TRANSPORTER PERMEASE PROTEIN"/>
    <property type="match status" value="1"/>
</dbReference>
<dbReference type="Pfam" id="PF00528">
    <property type="entry name" value="BPD_transp_1"/>
    <property type="match status" value="1"/>
</dbReference>
<dbReference type="RefSeq" id="WP_050375730.1">
    <property type="nucleotide sequence ID" value="NZ_KQ257835.1"/>
</dbReference>
<evidence type="ECO:0000313" key="9">
    <source>
        <dbReference type="EMBL" id="KND23641.1"/>
    </source>
</evidence>
<keyword evidence="6 7" id="KW-0472">Membrane</keyword>